<organism evidence="1 2">
    <name type="scientific">Bauhinia variegata</name>
    <name type="common">Purple orchid tree</name>
    <name type="synonym">Phanera variegata</name>
    <dbReference type="NCBI Taxonomy" id="167791"/>
    <lineage>
        <taxon>Eukaryota</taxon>
        <taxon>Viridiplantae</taxon>
        <taxon>Streptophyta</taxon>
        <taxon>Embryophyta</taxon>
        <taxon>Tracheophyta</taxon>
        <taxon>Spermatophyta</taxon>
        <taxon>Magnoliopsida</taxon>
        <taxon>eudicotyledons</taxon>
        <taxon>Gunneridae</taxon>
        <taxon>Pentapetalae</taxon>
        <taxon>rosids</taxon>
        <taxon>fabids</taxon>
        <taxon>Fabales</taxon>
        <taxon>Fabaceae</taxon>
        <taxon>Cercidoideae</taxon>
        <taxon>Cercideae</taxon>
        <taxon>Bauhiniinae</taxon>
        <taxon>Bauhinia</taxon>
    </lineage>
</organism>
<keyword evidence="2" id="KW-1185">Reference proteome</keyword>
<sequence length="70" mass="8269">MNAITLRSGKTIETPERSTLRVQKQKQDKQFAKFSKKLHINIPFAEALEQMSKYVKFMKEILSNKRKLQD</sequence>
<dbReference type="Proteomes" id="UP000828941">
    <property type="component" value="Chromosome 12"/>
</dbReference>
<protein>
    <submittedName>
        <fullName evidence="1">Uncharacterized protein</fullName>
    </submittedName>
</protein>
<proteinExistence type="predicted"/>
<accession>A0ACB9L5Q3</accession>
<evidence type="ECO:0000313" key="2">
    <source>
        <dbReference type="Proteomes" id="UP000828941"/>
    </source>
</evidence>
<evidence type="ECO:0000313" key="1">
    <source>
        <dbReference type="EMBL" id="KAI4305095.1"/>
    </source>
</evidence>
<gene>
    <name evidence="1" type="ORF">L6164_028484</name>
</gene>
<dbReference type="EMBL" id="CM039437">
    <property type="protein sequence ID" value="KAI4305095.1"/>
    <property type="molecule type" value="Genomic_DNA"/>
</dbReference>
<name>A0ACB9L5Q3_BAUVA</name>
<reference evidence="1 2" key="1">
    <citation type="journal article" date="2022" name="DNA Res.">
        <title>Chromosomal-level genome assembly of the orchid tree Bauhinia variegata (Leguminosae; Cercidoideae) supports the allotetraploid origin hypothesis of Bauhinia.</title>
        <authorList>
            <person name="Zhong Y."/>
            <person name="Chen Y."/>
            <person name="Zheng D."/>
            <person name="Pang J."/>
            <person name="Liu Y."/>
            <person name="Luo S."/>
            <person name="Meng S."/>
            <person name="Qian L."/>
            <person name="Wei D."/>
            <person name="Dai S."/>
            <person name="Zhou R."/>
        </authorList>
    </citation>
    <scope>NUCLEOTIDE SEQUENCE [LARGE SCALE GENOMIC DNA]</scope>
    <source>
        <strain evidence="1">BV-YZ2020</strain>
    </source>
</reference>
<comment type="caution">
    <text evidence="1">The sequence shown here is derived from an EMBL/GenBank/DDBJ whole genome shotgun (WGS) entry which is preliminary data.</text>
</comment>